<organism evidence="1 2">
    <name type="scientific">Caballeronia pedi</name>
    <dbReference type="NCBI Taxonomy" id="1777141"/>
    <lineage>
        <taxon>Bacteria</taxon>
        <taxon>Pseudomonadati</taxon>
        <taxon>Pseudomonadota</taxon>
        <taxon>Betaproteobacteria</taxon>
        <taxon>Burkholderiales</taxon>
        <taxon>Burkholderiaceae</taxon>
        <taxon>Caballeronia</taxon>
    </lineage>
</organism>
<evidence type="ECO:0008006" key="3">
    <source>
        <dbReference type="Google" id="ProtNLM"/>
    </source>
</evidence>
<gene>
    <name evidence="1" type="ORF">AWB80_08293</name>
</gene>
<evidence type="ECO:0000313" key="2">
    <source>
        <dbReference type="Proteomes" id="UP000054911"/>
    </source>
</evidence>
<name>A0A158E5N9_9BURK</name>
<dbReference type="Proteomes" id="UP000054911">
    <property type="component" value="Unassembled WGS sequence"/>
</dbReference>
<evidence type="ECO:0000313" key="1">
    <source>
        <dbReference type="EMBL" id="SAL02159.1"/>
    </source>
</evidence>
<dbReference type="AlphaFoldDB" id="A0A158E5N9"/>
<dbReference type="EMBL" id="FCOE02000075">
    <property type="protein sequence ID" value="SAL02159.1"/>
    <property type="molecule type" value="Genomic_DNA"/>
</dbReference>
<comment type="caution">
    <text evidence="1">The sequence shown here is derived from an EMBL/GenBank/DDBJ whole genome shotgun (WGS) entry which is preliminary data.</text>
</comment>
<dbReference type="InterPro" id="IPR029058">
    <property type="entry name" value="AB_hydrolase_fold"/>
</dbReference>
<keyword evidence="2" id="KW-1185">Reference proteome</keyword>
<protein>
    <recommendedName>
        <fullName evidence="3">Serine-threonine protein kinase</fullName>
    </recommendedName>
</protein>
<dbReference type="RefSeq" id="WP_061180441.1">
    <property type="nucleotide sequence ID" value="NZ_FCOE02000075.1"/>
</dbReference>
<dbReference type="SUPFAM" id="SSF53474">
    <property type="entry name" value="alpha/beta-Hydrolases"/>
    <property type="match status" value="1"/>
</dbReference>
<reference evidence="1" key="1">
    <citation type="submission" date="2016-01" db="EMBL/GenBank/DDBJ databases">
        <authorList>
            <person name="Peeters C."/>
        </authorList>
    </citation>
    <scope>NUCLEOTIDE SEQUENCE [LARGE SCALE GENOMIC DNA]</scope>
    <source>
        <strain evidence="1">LMG 29323</strain>
    </source>
</reference>
<sequence>MPTLAGFPFIDVHFDKDGGLEGANRAQQVVAMLKDSGTTDLIVMSHGWNNDQVDAMDLYKRFFADVRPAADSLGGTRKWGVAGVFWPSKKFGDKTLPAATPAAGFGSDHLKKALHEQLDTLSAVFPNRTEINAARKLVPDLEDSETARAKFVDAIRNLLRASKGNTEDSPPQFFSTKGKELIDRLGRPLAKSVASGEGGAALAMPVDPGEQGRAVGVASSVTGVLGGAIKFLNYATYYEMKERAATVGVNGLAPLLREVRASGPDVGLHLVGHSFGARLVTATVAGNSGEATLAVDTLVLLQAAFSHYGFAAGYDAKGSAGFFRRVLNEKLVRGPLVVSCTRNDEAVGTLYPLASLIANQVASEFGDANSPYGGLGANGAQKSDASNQAIHAPGTAYEWKMGAIHNLNADACIKDHSDICKPEVAYALVSSACARVRP</sequence>
<dbReference type="OrthoDB" id="238337at2"/>
<accession>A0A158E5N9</accession>
<dbReference type="STRING" id="1777141.AWB80_08293"/>
<proteinExistence type="predicted"/>